<keyword evidence="1" id="KW-0227">DNA damage</keyword>
<name>A0AAV2SP97_MEGNR</name>
<dbReference type="EMBL" id="CAXKWB010109169">
    <property type="protein sequence ID" value="CAL4231365.1"/>
    <property type="molecule type" value="Genomic_DNA"/>
</dbReference>
<comment type="cofactor">
    <cofactor evidence="1">
        <name>Mg(2+)</name>
        <dbReference type="ChEBI" id="CHEBI:18420"/>
    </cofactor>
</comment>
<dbReference type="CDD" id="cd18809">
    <property type="entry name" value="SF1_C_RecD"/>
    <property type="match status" value="1"/>
</dbReference>
<evidence type="ECO:0000259" key="5">
    <source>
        <dbReference type="Pfam" id="PF14214"/>
    </source>
</evidence>
<proteinExistence type="inferred from homology"/>
<evidence type="ECO:0000313" key="7">
    <source>
        <dbReference type="Proteomes" id="UP001497623"/>
    </source>
</evidence>
<feature type="domain" description="DNA helicase Pif1-like DEAD-box helicase" evidence="4">
    <location>
        <begin position="474"/>
        <end position="708"/>
    </location>
</feature>
<dbReference type="GO" id="GO:0005524">
    <property type="term" value="F:ATP binding"/>
    <property type="evidence" value="ECO:0007669"/>
    <property type="project" value="UniProtKB-KW"/>
</dbReference>
<dbReference type="EC" id="5.6.2.3" evidence="1"/>
<dbReference type="Pfam" id="PF05970">
    <property type="entry name" value="PIF1"/>
    <property type="match status" value="1"/>
</dbReference>
<comment type="catalytic activity">
    <reaction evidence="1">
        <text>ATP + H2O = ADP + phosphate + H(+)</text>
        <dbReference type="Rhea" id="RHEA:13065"/>
        <dbReference type="ChEBI" id="CHEBI:15377"/>
        <dbReference type="ChEBI" id="CHEBI:15378"/>
        <dbReference type="ChEBI" id="CHEBI:30616"/>
        <dbReference type="ChEBI" id="CHEBI:43474"/>
        <dbReference type="ChEBI" id="CHEBI:456216"/>
        <dbReference type="EC" id="5.6.2.3"/>
    </reaction>
</comment>
<reference evidence="6 7" key="1">
    <citation type="submission" date="2024-05" db="EMBL/GenBank/DDBJ databases">
        <authorList>
            <person name="Wallberg A."/>
        </authorList>
    </citation>
    <scope>NUCLEOTIDE SEQUENCE [LARGE SCALE GENOMIC DNA]</scope>
</reference>
<sequence length="1071" mass="123352">MDPVLTSTFIHQKFQSIHEFIIKSACLGEVEHWFYRIEYQSRGTPHFHCMYWIKDAPIIGKSSDEAVMNFISKHITCELPSKSENIELHNLVNKYQTHGCRRYCLKSIKSKKGKFSKACRFGFPRRSTTKMILYDVIDSIVGRKSSHMKKRLYNLIRKLEEVWINDYNKLLLILWVGNMDIQFISENSYALADYITKYVTKADKSHLSNEDFGLNDSIISKLWQFALRSLKNREVGAYEASDRFFRDGLYKCSEIFQFVSTFFPQNRTRIMKNLKDLDNADPKSKDICNKDMLSCFYPQRPDFLENVSLKKYVETYERAYSATNSCIKLKGDNGIMKKRSKKALVYHPEFDPRVEPEKYYFSLLLLLKPWRNENDLKGNCETYKEAFIQNVSTLPQLQEYDKIKQNIMETRNNMEEKVSKKIEKIDEEGIDFEPDEIETDYGNALDQALNDFDAINNVDDISTEADLNALVETLNPDQRRIYDKIISAVDHSMDHAMKKCTCDSLQPLLLYVSGFGGTGKSYLIKAIMAWSYITTNVLKTMCKIVLAAPTGISAAGISGMTLHSALSLPIEHQGKMTYKPLTGANLQQIQACMRYVHCVMIDEISMVSNLTLLHVHLRLTEIFGRRKERNNWFGSQNVIVFGDLLQLPPVKGDEVFVSLSENQVKTAIGTMSTELSLWSHFNYDELTINQRQKNDDNAEFKECLSRIRIGFVLHSDMMLLSKRLIEFSEEMHLEALVNYYNGLVKDGVFPVCLLPTRSMVCQFNDAVQSKRSHDTVVNIYANDEIDCKVKKMRDNAIQKLAKMDIDDRNTAGLEKCLRVSTGTRVMLRRNLDTGKKLVNGSTGTIINLTSNQCGQVQTIVVNFDGISEPVEINRDKRKIRIFDNAYVYREQFPITCAYAITIHKAQGLSLKCVMADLGDSIFCEGQIYVALSRVQALSGLHLININFNKIKASSKALEFYSSRSKQPYSSKPARVKKRKSEFIWYTESKRRKQTETIRSVIDTEIINVPSAHYKHIQKSAKDDMVSTSTKNKRKMSDVRHEKHTPIKKTKDYYKRSKLIPFNTQFSKHLGL</sequence>
<feature type="region of interest" description="Disordered" evidence="3">
    <location>
        <begin position="1020"/>
        <end position="1044"/>
    </location>
</feature>
<feature type="domain" description="Helitron helicase-like" evidence="5">
    <location>
        <begin position="2"/>
        <end position="51"/>
    </location>
</feature>
<comment type="similarity">
    <text evidence="1">Belongs to the helicase family.</text>
</comment>
<dbReference type="GO" id="GO:0016787">
    <property type="term" value="F:hydrolase activity"/>
    <property type="evidence" value="ECO:0007669"/>
    <property type="project" value="UniProtKB-KW"/>
</dbReference>
<evidence type="ECO:0000256" key="1">
    <source>
        <dbReference type="RuleBase" id="RU363044"/>
    </source>
</evidence>
<accession>A0AAV2SP97</accession>
<keyword evidence="2" id="KW-0175">Coiled coil</keyword>
<keyword evidence="7" id="KW-1185">Reference proteome</keyword>
<gene>
    <name evidence="6" type="ORF">MNOR_LOCUS39797</name>
</gene>
<protein>
    <recommendedName>
        <fullName evidence="1">ATP-dependent DNA helicase</fullName>
        <ecNumber evidence="1">5.6.2.3</ecNumber>
    </recommendedName>
</protein>
<evidence type="ECO:0000259" key="4">
    <source>
        <dbReference type="Pfam" id="PF05970"/>
    </source>
</evidence>
<keyword evidence="1" id="KW-0067">ATP-binding</keyword>
<dbReference type="GO" id="GO:0006310">
    <property type="term" value="P:DNA recombination"/>
    <property type="evidence" value="ECO:0007669"/>
    <property type="project" value="UniProtKB-KW"/>
</dbReference>
<evidence type="ECO:0000256" key="2">
    <source>
        <dbReference type="SAM" id="Coils"/>
    </source>
</evidence>
<evidence type="ECO:0000313" key="6">
    <source>
        <dbReference type="EMBL" id="CAL4231365.1"/>
    </source>
</evidence>
<dbReference type="InterPro" id="IPR027417">
    <property type="entry name" value="P-loop_NTPase"/>
</dbReference>
<dbReference type="PANTHER" id="PTHR47642:SF5">
    <property type="entry name" value="ATP-DEPENDENT DNA HELICASE"/>
    <property type="match status" value="1"/>
</dbReference>
<dbReference type="GO" id="GO:0006281">
    <property type="term" value="P:DNA repair"/>
    <property type="evidence" value="ECO:0007669"/>
    <property type="project" value="UniProtKB-KW"/>
</dbReference>
<comment type="caution">
    <text evidence="6">The sequence shown here is derived from an EMBL/GenBank/DDBJ whole genome shotgun (WGS) entry which is preliminary data.</text>
</comment>
<dbReference type="InterPro" id="IPR010285">
    <property type="entry name" value="DNA_helicase_pif1-like_DEAD"/>
</dbReference>
<dbReference type="AlphaFoldDB" id="A0AAV2SP97"/>
<dbReference type="InterPro" id="IPR051055">
    <property type="entry name" value="PIF1_helicase"/>
</dbReference>
<dbReference type="PANTHER" id="PTHR47642">
    <property type="entry name" value="ATP-DEPENDENT DNA HELICASE"/>
    <property type="match status" value="1"/>
</dbReference>
<keyword evidence="1" id="KW-0378">Hydrolase</keyword>
<dbReference type="GO" id="GO:0043139">
    <property type="term" value="F:5'-3' DNA helicase activity"/>
    <property type="evidence" value="ECO:0007669"/>
    <property type="project" value="UniProtKB-EC"/>
</dbReference>
<dbReference type="Proteomes" id="UP001497623">
    <property type="component" value="Unassembled WGS sequence"/>
</dbReference>
<dbReference type="Pfam" id="PF14214">
    <property type="entry name" value="Helitron_like_N"/>
    <property type="match status" value="1"/>
</dbReference>
<dbReference type="GO" id="GO:0000723">
    <property type="term" value="P:telomere maintenance"/>
    <property type="evidence" value="ECO:0007669"/>
    <property type="project" value="InterPro"/>
</dbReference>
<feature type="coiled-coil region" evidence="2">
    <location>
        <begin position="397"/>
        <end position="424"/>
    </location>
</feature>
<feature type="compositionally biased region" description="Basic and acidic residues" evidence="3">
    <location>
        <begin position="1034"/>
        <end position="1044"/>
    </location>
</feature>
<keyword evidence="1" id="KW-0234">DNA repair</keyword>
<keyword evidence="1" id="KW-0547">Nucleotide-binding</keyword>
<dbReference type="SUPFAM" id="SSF52540">
    <property type="entry name" value="P-loop containing nucleoside triphosphate hydrolases"/>
    <property type="match status" value="2"/>
</dbReference>
<dbReference type="InterPro" id="IPR025476">
    <property type="entry name" value="Helitron_helicase-like"/>
</dbReference>
<evidence type="ECO:0000256" key="3">
    <source>
        <dbReference type="SAM" id="MobiDB-lite"/>
    </source>
</evidence>
<organism evidence="6 7">
    <name type="scientific">Meganyctiphanes norvegica</name>
    <name type="common">Northern krill</name>
    <name type="synonym">Thysanopoda norvegica</name>
    <dbReference type="NCBI Taxonomy" id="48144"/>
    <lineage>
        <taxon>Eukaryota</taxon>
        <taxon>Metazoa</taxon>
        <taxon>Ecdysozoa</taxon>
        <taxon>Arthropoda</taxon>
        <taxon>Crustacea</taxon>
        <taxon>Multicrustacea</taxon>
        <taxon>Malacostraca</taxon>
        <taxon>Eumalacostraca</taxon>
        <taxon>Eucarida</taxon>
        <taxon>Euphausiacea</taxon>
        <taxon>Euphausiidae</taxon>
        <taxon>Meganyctiphanes</taxon>
    </lineage>
</organism>
<keyword evidence="1" id="KW-0347">Helicase</keyword>
<keyword evidence="1" id="KW-0233">DNA recombination</keyword>
<dbReference type="Gene3D" id="3.40.50.300">
    <property type="entry name" value="P-loop containing nucleotide triphosphate hydrolases"/>
    <property type="match status" value="1"/>
</dbReference>